<evidence type="ECO:0000313" key="2">
    <source>
        <dbReference type="Proteomes" id="UP000015688"/>
    </source>
</evidence>
<accession>T4VF84</accession>
<dbReference type="EMBL" id="AVNC01000023">
    <property type="protein sequence ID" value="EQK39775.1"/>
    <property type="molecule type" value="Genomic_DNA"/>
</dbReference>
<gene>
    <name evidence="1" type="ORF">C672_3599</name>
</gene>
<reference evidence="1 2" key="1">
    <citation type="submission" date="2013-06" db="EMBL/GenBank/DDBJ databases">
        <authorList>
            <person name="Walk S."/>
            <person name="Aronoff D."/>
            <person name="Young V.Y."/>
            <person name="Marsh J."/>
            <person name="Harrison L."/>
            <person name="Daugherty S.C."/>
            <person name="Shefchek K.A."/>
            <person name="Hine E.E."/>
            <person name="Tallon L.J."/>
            <person name="Sadzewicz L.K."/>
            <person name="Rasko D.A."/>
        </authorList>
    </citation>
    <scope>NUCLEOTIDE SEQUENCE [LARGE SCALE GENOMIC DNA]</scope>
    <source>
        <strain evidence="1 2">ATCC 638</strain>
    </source>
</reference>
<dbReference type="AlphaFoldDB" id="T4VF84"/>
<name>T4VF84_PARBF</name>
<comment type="caution">
    <text evidence="1">The sequence shown here is derived from an EMBL/GenBank/DDBJ whole genome shotgun (WGS) entry which is preliminary data.</text>
</comment>
<protein>
    <submittedName>
        <fullName evidence="1">Uncharacterized protein</fullName>
    </submittedName>
</protein>
<dbReference type="RefSeq" id="WP_021434531.1">
    <property type="nucleotide sequence ID" value="NZ_AVNC01000023.1"/>
</dbReference>
<sequence>MDNNFTDEIYKTFEKFAFEEVSYTNLDLVVSSVKEIFDRYKKYN</sequence>
<organism evidence="1 2">
    <name type="scientific">Paraclostridium bifermentans ATCC 638 = DSM 14991</name>
    <dbReference type="NCBI Taxonomy" id="1233171"/>
    <lineage>
        <taxon>Bacteria</taxon>
        <taxon>Bacillati</taxon>
        <taxon>Bacillota</taxon>
        <taxon>Clostridia</taxon>
        <taxon>Peptostreptococcales</taxon>
        <taxon>Peptostreptococcaceae</taxon>
        <taxon>Paraclostridium</taxon>
    </lineage>
</organism>
<proteinExistence type="predicted"/>
<dbReference type="Proteomes" id="UP000015688">
    <property type="component" value="Unassembled WGS sequence"/>
</dbReference>
<dbReference type="PATRIC" id="fig|1233171.3.peg.3466"/>
<evidence type="ECO:0000313" key="1">
    <source>
        <dbReference type="EMBL" id="EQK39775.1"/>
    </source>
</evidence>